<dbReference type="GO" id="GO:0008270">
    <property type="term" value="F:zinc ion binding"/>
    <property type="evidence" value="ECO:0007669"/>
    <property type="project" value="UniProtKB-KW"/>
</dbReference>
<dbReference type="Proteomes" id="UP000006039">
    <property type="component" value="Unassembled WGS sequence"/>
</dbReference>
<evidence type="ECO:0000256" key="2">
    <source>
        <dbReference type="ARBA" id="ARBA00022679"/>
    </source>
</evidence>
<dbReference type="GO" id="GO:0043130">
    <property type="term" value="F:ubiquitin binding"/>
    <property type="evidence" value="ECO:0007669"/>
    <property type="project" value="TreeGrafter"/>
</dbReference>
<reference evidence="13" key="5">
    <citation type="submission" date="2018-04" db="UniProtKB">
        <authorList>
            <consortium name="EnsemblFungi"/>
        </authorList>
    </citation>
    <scope>IDENTIFICATION</scope>
    <source>
        <strain evidence="13">R3-111a-1</strain>
    </source>
</reference>
<gene>
    <name evidence="13" type="primary">20353670</name>
    <name evidence="12" type="ORF">GGTG_13212</name>
</gene>
<dbReference type="SUPFAM" id="SSF57850">
    <property type="entry name" value="RING/U-box"/>
    <property type="match status" value="3"/>
</dbReference>
<evidence type="ECO:0000256" key="3">
    <source>
        <dbReference type="ARBA" id="ARBA00022723"/>
    </source>
</evidence>
<feature type="region of interest" description="Disordered" evidence="9">
    <location>
        <begin position="907"/>
        <end position="930"/>
    </location>
</feature>
<sequence>MAGRDVDRPTRAPCTFFARGRCTRGASCPFVHEVGPAPKPIKPCHYFAAGHCAHGNSCRFAHSRDRVVAAEALPPKTEVCRYFAAGRCTKGEECRFAHVNRAGAQNKPTPEDPRKRVPCHFFAVGGCRNGDACPFLHDLALQVEEELDPVAEAARFCLETDDLVDDWIRVIDGAVVKFGDGASVQTISLASDFSAIRLDNLPSGSTATSVAGALRKLGVRVQEEDVKVRPGVVGANDSADIKVEDPSFAARVRERLAAGDSRLRAARIDVPMPTGSSLHRVDCRRVLCSWHSPRRTVWLNFAKGDKALDAFFYLQASKIRIQDRLVVPGAPTGPRFGCWSLRLPDMSPAVDERDFREALPRGMRPDRVSLARPTYDTEVDEVAGMVEGMLRNVGPLESWCVMTASQRGNRIKAQARFESEADAKRAAERLNGRALPMMDGADGKPCDDIELAVQHVPVAVIKVPRRNYATLKAVVDRQCEIWAGMSGGAVHIAAYPSTHVHVVLRLQGSDTRMVAEAHAVLSEIFKGIELEVSKSAWNTVIQNHAWWRGISQRIRQDFGVTVVRDRRGSRLRVFGETAGYELTRQKIVYEVEKCLAEARVIELDDNAYSWACWGGGFKWLVARMGRDKLAMDTTSTPKRILCLGGSESDYKAVWDIVYAGNTSSSSSSSSDDNTRSVAPPPSHTDNPIPDCCVCWTEVEDAVTTPCGHVYCAGCFVGLCCAEEAPADANNTGSLQITCVGDGDTCKKALPLPALKEHLSSAQFEKALQDAFALHVRQHPHDFRFCPTPDCGSVYRVHHARARAEPGVFTCPACIQSTCTACHGAAHQGYTCAEFRDQGAGGQEALARAKAELGVHDCPRCKTLIEKTEGCNHVTCSCGAHICWKCLAVFGTPDQCYAHLNESHGGFFDVPPDSDDSDGPDPEDRDYEIFD</sequence>
<keyword evidence="4" id="KW-0677">Repeat</keyword>
<evidence type="ECO:0000259" key="10">
    <source>
        <dbReference type="PROSITE" id="PS50103"/>
    </source>
</evidence>
<evidence type="ECO:0000313" key="13">
    <source>
        <dbReference type="EnsemblFungi" id="EJT69596"/>
    </source>
</evidence>
<dbReference type="InterPro" id="IPR002867">
    <property type="entry name" value="IBR_dom"/>
</dbReference>
<feature type="zinc finger region" description="C3H1-type" evidence="8">
    <location>
        <begin position="38"/>
        <end position="65"/>
    </location>
</feature>
<evidence type="ECO:0000256" key="7">
    <source>
        <dbReference type="ARBA" id="ARBA00022833"/>
    </source>
</evidence>
<feature type="domain" description="C3H1-type" evidence="10">
    <location>
        <begin position="8"/>
        <end position="35"/>
    </location>
</feature>
<comment type="pathway">
    <text evidence="1">Protein modification; protein ubiquitination.</text>
</comment>
<dbReference type="RefSeq" id="XP_009229381.1">
    <property type="nucleotide sequence ID" value="XM_009231117.1"/>
</dbReference>
<dbReference type="InterPro" id="IPR051628">
    <property type="entry name" value="LUBAC_E3_Ligases"/>
</dbReference>
<dbReference type="AlphaFoldDB" id="J3PI84"/>
<keyword evidence="14" id="KW-1185">Reference proteome</keyword>
<reference evidence="12" key="2">
    <citation type="submission" date="2010-07" db="EMBL/GenBank/DDBJ databases">
        <authorList>
            <consortium name="The Broad Institute Genome Sequencing Platform"/>
            <consortium name="Broad Institute Genome Sequencing Center for Infectious Disease"/>
            <person name="Ma L.-J."/>
            <person name="Dead R."/>
            <person name="Young S."/>
            <person name="Zeng Q."/>
            <person name="Koehrsen M."/>
            <person name="Alvarado L."/>
            <person name="Berlin A."/>
            <person name="Chapman S.B."/>
            <person name="Chen Z."/>
            <person name="Freedman E."/>
            <person name="Gellesch M."/>
            <person name="Goldberg J."/>
            <person name="Griggs A."/>
            <person name="Gujja S."/>
            <person name="Heilman E.R."/>
            <person name="Heiman D."/>
            <person name="Hepburn T."/>
            <person name="Howarth C."/>
            <person name="Jen D."/>
            <person name="Larson L."/>
            <person name="Mehta T."/>
            <person name="Neiman D."/>
            <person name="Pearson M."/>
            <person name="Roberts A."/>
            <person name="Saif S."/>
            <person name="Shea T."/>
            <person name="Shenoy N."/>
            <person name="Sisk P."/>
            <person name="Stolte C."/>
            <person name="Sykes S."/>
            <person name="Walk T."/>
            <person name="White J."/>
            <person name="Yandava C."/>
            <person name="Haas B."/>
            <person name="Nusbaum C."/>
            <person name="Birren B."/>
        </authorList>
    </citation>
    <scope>NUCLEOTIDE SEQUENCE</scope>
    <source>
        <strain evidence="12">R3-111a-1</strain>
    </source>
</reference>
<feature type="zinc finger region" description="C3H1-type" evidence="8">
    <location>
        <begin position="113"/>
        <end position="140"/>
    </location>
</feature>
<dbReference type="eggNOG" id="KOG1812">
    <property type="taxonomic scope" value="Eukaryota"/>
</dbReference>
<evidence type="ECO:0000313" key="12">
    <source>
        <dbReference type="EMBL" id="EJT69596.1"/>
    </source>
</evidence>
<dbReference type="EMBL" id="GL385404">
    <property type="protein sequence ID" value="EJT69596.1"/>
    <property type="molecule type" value="Genomic_DNA"/>
</dbReference>
<dbReference type="GO" id="GO:0043161">
    <property type="term" value="P:proteasome-mediated ubiquitin-dependent protein catabolic process"/>
    <property type="evidence" value="ECO:0007669"/>
    <property type="project" value="TreeGrafter"/>
</dbReference>
<reference evidence="13" key="4">
    <citation type="journal article" date="2015" name="G3 (Bethesda)">
        <title>Genome sequences of three phytopathogenic species of the Magnaporthaceae family of fungi.</title>
        <authorList>
            <person name="Okagaki L.H."/>
            <person name="Nunes C.C."/>
            <person name="Sailsbery J."/>
            <person name="Clay B."/>
            <person name="Brown D."/>
            <person name="John T."/>
            <person name="Oh Y."/>
            <person name="Young N."/>
            <person name="Fitzgerald M."/>
            <person name="Haas B.J."/>
            <person name="Zeng Q."/>
            <person name="Young S."/>
            <person name="Adiconis X."/>
            <person name="Fan L."/>
            <person name="Levin J.Z."/>
            <person name="Mitchell T.K."/>
            <person name="Okubara P.A."/>
            <person name="Farman M.L."/>
            <person name="Kohn L.M."/>
            <person name="Birren B."/>
            <person name="Ma L.-J."/>
            <person name="Dean R.A."/>
        </authorList>
    </citation>
    <scope>NUCLEOTIDE SEQUENCE</scope>
    <source>
        <strain evidence="13">R3-111a-1</strain>
    </source>
</reference>
<dbReference type="InterPro" id="IPR044066">
    <property type="entry name" value="TRIAD_supradom"/>
</dbReference>
<dbReference type="PANTHER" id="PTHR22770">
    <property type="entry name" value="UBIQUITIN CONJUGATING ENZYME 7 INTERACTING PROTEIN-RELATED"/>
    <property type="match status" value="1"/>
</dbReference>
<dbReference type="GO" id="GO:0004842">
    <property type="term" value="F:ubiquitin-protein transferase activity"/>
    <property type="evidence" value="ECO:0007669"/>
    <property type="project" value="TreeGrafter"/>
</dbReference>
<dbReference type="PANTHER" id="PTHR22770:SF13">
    <property type="entry name" value="RING-TYPE DOMAIN-CONTAINING PROTEIN"/>
    <property type="match status" value="1"/>
</dbReference>
<dbReference type="Gene3D" id="3.30.40.10">
    <property type="entry name" value="Zinc/RING finger domain, C3HC4 (zinc finger)"/>
    <property type="match status" value="1"/>
</dbReference>
<dbReference type="Pfam" id="PF00642">
    <property type="entry name" value="zf-CCCH"/>
    <property type="match status" value="4"/>
</dbReference>
<dbReference type="InterPro" id="IPR013083">
    <property type="entry name" value="Znf_RING/FYVE/PHD"/>
</dbReference>
<feature type="zinc finger region" description="C3H1-type" evidence="8">
    <location>
        <begin position="74"/>
        <end position="101"/>
    </location>
</feature>
<dbReference type="GO" id="GO:0000151">
    <property type="term" value="C:ubiquitin ligase complex"/>
    <property type="evidence" value="ECO:0007669"/>
    <property type="project" value="TreeGrafter"/>
</dbReference>
<organism evidence="12">
    <name type="scientific">Gaeumannomyces tritici (strain R3-111a-1)</name>
    <name type="common">Wheat and barley take-all root rot fungus</name>
    <name type="synonym">Gaeumannomyces graminis var. tritici</name>
    <dbReference type="NCBI Taxonomy" id="644352"/>
    <lineage>
        <taxon>Eukaryota</taxon>
        <taxon>Fungi</taxon>
        <taxon>Dikarya</taxon>
        <taxon>Ascomycota</taxon>
        <taxon>Pezizomycotina</taxon>
        <taxon>Sordariomycetes</taxon>
        <taxon>Sordariomycetidae</taxon>
        <taxon>Magnaporthales</taxon>
        <taxon>Magnaporthaceae</taxon>
        <taxon>Gaeumannomyces</taxon>
    </lineage>
</organism>
<keyword evidence="3 8" id="KW-0479">Metal-binding</keyword>
<evidence type="ECO:0000256" key="4">
    <source>
        <dbReference type="ARBA" id="ARBA00022737"/>
    </source>
</evidence>
<feature type="domain" description="C3H1-type" evidence="10">
    <location>
        <begin position="74"/>
        <end position="101"/>
    </location>
</feature>
<dbReference type="Gene3D" id="3.30.1370.210">
    <property type="match status" value="1"/>
</dbReference>
<dbReference type="SMART" id="SM00356">
    <property type="entry name" value="ZnF_C3H1"/>
    <property type="match status" value="4"/>
</dbReference>
<feature type="region of interest" description="Disordered" evidence="9">
    <location>
        <begin position="662"/>
        <end position="684"/>
    </location>
</feature>
<dbReference type="eggNOG" id="KOG1040">
    <property type="taxonomic scope" value="Eukaryota"/>
</dbReference>
<dbReference type="Gene3D" id="4.10.1000.10">
    <property type="entry name" value="Zinc finger, CCCH-type"/>
    <property type="match status" value="1"/>
</dbReference>
<evidence type="ECO:0000256" key="5">
    <source>
        <dbReference type="ARBA" id="ARBA00022771"/>
    </source>
</evidence>
<dbReference type="Gene3D" id="1.20.120.1750">
    <property type="match status" value="1"/>
</dbReference>
<dbReference type="Pfam" id="PF01485">
    <property type="entry name" value="IBR"/>
    <property type="match status" value="1"/>
</dbReference>
<dbReference type="CDD" id="cd20335">
    <property type="entry name" value="BRcat_RBR"/>
    <property type="match status" value="1"/>
</dbReference>
<feature type="zinc finger region" description="C3H1-type" evidence="8">
    <location>
        <begin position="8"/>
        <end position="35"/>
    </location>
</feature>
<evidence type="ECO:0000256" key="1">
    <source>
        <dbReference type="ARBA" id="ARBA00004906"/>
    </source>
</evidence>
<reference evidence="12" key="3">
    <citation type="submission" date="2010-09" db="EMBL/GenBank/DDBJ databases">
        <title>Annotation of Gaeumannomyces graminis var. tritici R3-111a-1.</title>
        <authorList>
            <consortium name="The Broad Institute Genome Sequencing Platform"/>
            <person name="Ma L.-J."/>
            <person name="Dead R."/>
            <person name="Young S.K."/>
            <person name="Zeng Q."/>
            <person name="Gargeya S."/>
            <person name="Fitzgerald M."/>
            <person name="Haas B."/>
            <person name="Abouelleil A."/>
            <person name="Alvarado L."/>
            <person name="Arachchi H.M."/>
            <person name="Berlin A."/>
            <person name="Brown A."/>
            <person name="Chapman S.B."/>
            <person name="Chen Z."/>
            <person name="Dunbar C."/>
            <person name="Freedman E."/>
            <person name="Gearin G."/>
            <person name="Gellesch M."/>
            <person name="Goldberg J."/>
            <person name="Griggs A."/>
            <person name="Gujja S."/>
            <person name="Heiman D."/>
            <person name="Howarth C."/>
            <person name="Larson L."/>
            <person name="Lui A."/>
            <person name="MacDonald P.J.P."/>
            <person name="Mehta T."/>
            <person name="Montmayeur A."/>
            <person name="Murphy C."/>
            <person name="Neiman D."/>
            <person name="Pearson M."/>
            <person name="Priest M."/>
            <person name="Roberts A."/>
            <person name="Saif S."/>
            <person name="Shea T."/>
            <person name="Shenoy N."/>
            <person name="Sisk P."/>
            <person name="Stolte C."/>
            <person name="Sykes S."/>
            <person name="Yandava C."/>
            <person name="Wortman J."/>
            <person name="Nusbaum C."/>
            <person name="Birren B."/>
        </authorList>
    </citation>
    <scope>NUCLEOTIDE SEQUENCE</scope>
    <source>
        <strain evidence="12">R3-111a-1</strain>
    </source>
</reference>
<dbReference type="GO" id="GO:0097039">
    <property type="term" value="P:protein linear polyubiquitination"/>
    <property type="evidence" value="ECO:0007669"/>
    <property type="project" value="TreeGrafter"/>
</dbReference>
<keyword evidence="7 8" id="KW-0862">Zinc</keyword>
<dbReference type="PROSITE" id="PS51873">
    <property type="entry name" value="TRIAD"/>
    <property type="match status" value="1"/>
</dbReference>
<evidence type="ECO:0000259" key="11">
    <source>
        <dbReference type="PROSITE" id="PS51873"/>
    </source>
</evidence>
<feature type="domain" description="C3H1-type" evidence="10">
    <location>
        <begin position="38"/>
        <end position="65"/>
    </location>
</feature>
<feature type="domain" description="C3H1-type" evidence="10">
    <location>
        <begin position="113"/>
        <end position="140"/>
    </location>
</feature>
<dbReference type="CDD" id="cd22585">
    <property type="entry name" value="Rcat_RBR_DEAH12-like"/>
    <property type="match status" value="1"/>
</dbReference>
<dbReference type="GeneID" id="20353670"/>
<dbReference type="OrthoDB" id="1431934at2759"/>
<protein>
    <recommendedName>
        <fullName evidence="15">Ariadne RING finger</fullName>
    </recommendedName>
</protein>
<name>J3PI84_GAET3</name>
<dbReference type="SUPFAM" id="SSF90229">
    <property type="entry name" value="CCCH zinc finger"/>
    <property type="match status" value="4"/>
</dbReference>
<dbReference type="Pfam" id="PF26200">
    <property type="entry name" value="Rcat_RNF216"/>
    <property type="match status" value="1"/>
</dbReference>
<evidence type="ECO:0000256" key="6">
    <source>
        <dbReference type="ARBA" id="ARBA00022786"/>
    </source>
</evidence>
<dbReference type="InterPro" id="IPR000571">
    <property type="entry name" value="Znf_CCCH"/>
</dbReference>
<feature type="compositionally biased region" description="Acidic residues" evidence="9">
    <location>
        <begin position="911"/>
        <end position="930"/>
    </location>
</feature>
<evidence type="ECO:0000313" key="14">
    <source>
        <dbReference type="Proteomes" id="UP000006039"/>
    </source>
</evidence>
<evidence type="ECO:0008006" key="15">
    <source>
        <dbReference type="Google" id="ProtNLM"/>
    </source>
</evidence>
<dbReference type="HOGENOM" id="CLU_004235_1_0_1"/>
<evidence type="ECO:0000256" key="8">
    <source>
        <dbReference type="PROSITE-ProRule" id="PRU00723"/>
    </source>
</evidence>
<dbReference type="STRING" id="644352.J3PI84"/>
<dbReference type="SMART" id="SM00647">
    <property type="entry name" value="IBR"/>
    <property type="match status" value="2"/>
</dbReference>
<evidence type="ECO:0000256" key="9">
    <source>
        <dbReference type="SAM" id="MobiDB-lite"/>
    </source>
</evidence>
<reference evidence="14" key="1">
    <citation type="submission" date="2010-07" db="EMBL/GenBank/DDBJ databases">
        <title>The genome sequence of Gaeumannomyces graminis var. tritici strain R3-111a-1.</title>
        <authorList>
            <consortium name="The Broad Institute Genome Sequencing Platform"/>
            <person name="Ma L.-J."/>
            <person name="Dead R."/>
            <person name="Young S."/>
            <person name="Zeng Q."/>
            <person name="Koehrsen M."/>
            <person name="Alvarado L."/>
            <person name="Berlin A."/>
            <person name="Chapman S.B."/>
            <person name="Chen Z."/>
            <person name="Freedman E."/>
            <person name="Gellesch M."/>
            <person name="Goldberg J."/>
            <person name="Griggs A."/>
            <person name="Gujja S."/>
            <person name="Heilman E.R."/>
            <person name="Heiman D."/>
            <person name="Hepburn T."/>
            <person name="Howarth C."/>
            <person name="Jen D."/>
            <person name="Larson L."/>
            <person name="Mehta T."/>
            <person name="Neiman D."/>
            <person name="Pearson M."/>
            <person name="Roberts A."/>
            <person name="Saif S."/>
            <person name="Shea T."/>
            <person name="Shenoy N."/>
            <person name="Sisk P."/>
            <person name="Stolte C."/>
            <person name="Sykes S."/>
            <person name="Walk T."/>
            <person name="White J."/>
            <person name="Yandava C."/>
            <person name="Haas B."/>
            <person name="Nusbaum C."/>
            <person name="Birren B."/>
        </authorList>
    </citation>
    <scope>NUCLEOTIDE SEQUENCE [LARGE SCALE GENOMIC DNA]</scope>
    <source>
        <strain evidence="14">R3-111a-1</strain>
    </source>
</reference>
<feature type="domain" description="RING-type" evidence="11">
    <location>
        <begin position="687"/>
        <end position="909"/>
    </location>
</feature>
<dbReference type="EnsemblFungi" id="EJT69596">
    <property type="protein sequence ID" value="EJT69596"/>
    <property type="gene ID" value="GGTG_13212"/>
</dbReference>
<keyword evidence="5 8" id="KW-0863">Zinc-finger</keyword>
<accession>J3PI84</accession>
<dbReference type="PROSITE" id="PS50103">
    <property type="entry name" value="ZF_C3H1"/>
    <property type="match status" value="4"/>
</dbReference>
<dbReference type="InterPro" id="IPR036855">
    <property type="entry name" value="Znf_CCCH_sf"/>
</dbReference>
<keyword evidence="2" id="KW-0808">Transferase</keyword>
<keyword evidence="6" id="KW-0833">Ubl conjugation pathway</keyword>
<proteinExistence type="predicted"/>
<dbReference type="VEuPathDB" id="FungiDB:GGTG_13212"/>